<dbReference type="InterPro" id="IPR007156">
    <property type="entry name" value="MamQ_LemA"/>
</dbReference>
<dbReference type="SUPFAM" id="SSF140478">
    <property type="entry name" value="LemA-like"/>
    <property type="match status" value="1"/>
</dbReference>
<keyword evidence="4 6" id="KW-1133">Transmembrane helix</keyword>
<keyword evidence="5 6" id="KW-0472">Membrane</keyword>
<dbReference type="Gene3D" id="1.20.1440.20">
    <property type="entry name" value="LemA-like domain"/>
    <property type="match status" value="1"/>
</dbReference>
<comment type="similarity">
    <text evidence="2">Belongs to the LemA family.</text>
</comment>
<evidence type="ECO:0000256" key="4">
    <source>
        <dbReference type="ARBA" id="ARBA00022989"/>
    </source>
</evidence>
<proteinExistence type="inferred from homology"/>
<organism evidence="7 8">
    <name type="scientific">Shewanella youngdeokensis</name>
    <dbReference type="NCBI Taxonomy" id="2999068"/>
    <lineage>
        <taxon>Bacteria</taxon>
        <taxon>Pseudomonadati</taxon>
        <taxon>Pseudomonadota</taxon>
        <taxon>Gammaproteobacteria</taxon>
        <taxon>Alteromonadales</taxon>
        <taxon>Shewanellaceae</taxon>
        <taxon>Shewanella</taxon>
    </lineage>
</organism>
<dbReference type="EMBL" id="CP136522">
    <property type="protein sequence ID" value="WOT04865.1"/>
    <property type="molecule type" value="Genomic_DNA"/>
</dbReference>
<comment type="subcellular location">
    <subcellularLocation>
        <location evidence="1">Membrane</location>
        <topology evidence="1">Single-pass membrane protein</topology>
    </subcellularLocation>
</comment>
<evidence type="ECO:0000313" key="8">
    <source>
        <dbReference type="Proteomes" id="UP001529491"/>
    </source>
</evidence>
<dbReference type="PANTHER" id="PTHR34478:SF1">
    <property type="entry name" value="PROTEIN LEMA"/>
    <property type="match status" value="1"/>
</dbReference>
<dbReference type="Pfam" id="PF04011">
    <property type="entry name" value="LemA"/>
    <property type="match status" value="1"/>
</dbReference>
<evidence type="ECO:0000256" key="6">
    <source>
        <dbReference type="SAM" id="Phobius"/>
    </source>
</evidence>
<gene>
    <name evidence="7" type="ORF">RGE70_16350</name>
</gene>
<evidence type="ECO:0000256" key="2">
    <source>
        <dbReference type="ARBA" id="ARBA00008854"/>
    </source>
</evidence>
<evidence type="ECO:0000256" key="3">
    <source>
        <dbReference type="ARBA" id="ARBA00022692"/>
    </source>
</evidence>
<accession>A0ABZ0JX27</accession>
<evidence type="ECO:0000256" key="5">
    <source>
        <dbReference type="ARBA" id="ARBA00023136"/>
    </source>
</evidence>
<evidence type="ECO:0000256" key="1">
    <source>
        <dbReference type="ARBA" id="ARBA00004167"/>
    </source>
</evidence>
<keyword evidence="3 6" id="KW-0812">Transmembrane</keyword>
<name>A0ABZ0JX27_9GAMM</name>
<evidence type="ECO:0000313" key="7">
    <source>
        <dbReference type="EMBL" id="WOT04865.1"/>
    </source>
</evidence>
<dbReference type="InterPro" id="IPR023353">
    <property type="entry name" value="LemA-like_dom_sf"/>
</dbReference>
<keyword evidence="8" id="KW-1185">Reference proteome</keyword>
<dbReference type="PANTHER" id="PTHR34478">
    <property type="entry name" value="PROTEIN LEMA"/>
    <property type="match status" value="1"/>
</dbReference>
<reference evidence="7 8" key="1">
    <citation type="submission" date="2023-10" db="EMBL/GenBank/DDBJ databases">
        <title>Complete genome sequence of Shewanella sp. DAU334.</title>
        <authorList>
            <person name="Lee Y.-S."/>
            <person name="Jeong H.-R."/>
            <person name="Hwang E.-J."/>
            <person name="Choi Y.-L."/>
            <person name="Kim G.-D."/>
        </authorList>
    </citation>
    <scope>NUCLEOTIDE SEQUENCE [LARGE SCALE GENOMIC DNA]</scope>
    <source>
        <strain evidence="7 8">DAU334</strain>
    </source>
</reference>
<dbReference type="Proteomes" id="UP001529491">
    <property type="component" value="Chromosome"/>
</dbReference>
<sequence length="189" mass="21401">MFEQIIIAVVILSVIGSVISMYNSIVSDHKSVQQSWDDVTVIERQRMRILPELEKVLKEHKLFESEVFTKIAALRNSVEQLNGNDIEPSRCADVGNMSTELMNSLRFVSESYPELKASESFSKNMDEIVNQEEQVGAALRVFNQNVSIFNTRIESFPSNMVNGMLNRKKPVDSFVDNAASSSFDYKPNL</sequence>
<feature type="transmembrane region" description="Helical" evidence="6">
    <location>
        <begin position="6"/>
        <end position="25"/>
    </location>
</feature>
<protein>
    <submittedName>
        <fullName evidence="7">LemA family protein</fullName>
    </submittedName>
</protein>
<dbReference type="RefSeq" id="WP_310472503.1">
    <property type="nucleotide sequence ID" value="NZ_CP136522.1"/>
</dbReference>